<keyword evidence="1" id="KW-0472">Membrane</keyword>
<keyword evidence="1" id="KW-0812">Transmembrane</keyword>
<name>A0ABS1R893_9SPHI</name>
<dbReference type="Proteomes" id="UP000625283">
    <property type="component" value="Unassembled WGS sequence"/>
</dbReference>
<dbReference type="RefSeq" id="WP_202103759.1">
    <property type="nucleotide sequence ID" value="NZ_JAERTY010000008.1"/>
</dbReference>
<organism evidence="2 3">
    <name type="scientific">Sphingobacterium faecale</name>
    <dbReference type="NCBI Taxonomy" id="2803775"/>
    <lineage>
        <taxon>Bacteria</taxon>
        <taxon>Pseudomonadati</taxon>
        <taxon>Bacteroidota</taxon>
        <taxon>Sphingobacteriia</taxon>
        <taxon>Sphingobacteriales</taxon>
        <taxon>Sphingobacteriaceae</taxon>
        <taxon>Sphingobacterium</taxon>
    </lineage>
</organism>
<feature type="transmembrane region" description="Helical" evidence="1">
    <location>
        <begin position="46"/>
        <end position="63"/>
    </location>
</feature>
<keyword evidence="3" id="KW-1185">Reference proteome</keyword>
<reference evidence="2 3" key="1">
    <citation type="submission" date="2021-01" db="EMBL/GenBank/DDBJ databases">
        <title>C459-1 draft genome sequence.</title>
        <authorList>
            <person name="Zhang X.-F."/>
        </authorList>
    </citation>
    <scope>NUCLEOTIDE SEQUENCE [LARGE SCALE GENOMIC DNA]</scope>
    <source>
        <strain evidence="3">C459-1</strain>
    </source>
</reference>
<keyword evidence="1" id="KW-1133">Transmembrane helix</keyword>
<feature type="transmembrane region" description="Helical" evidence="1">
    <location>
        <begin position="125"/>
        <end position="144"/>
    </location>
</feature>
<sequence>MPENIIKFYRLMTFLLLGICSVVVVLFLLYIYYFQKNSDYSAGLKHGFLLTTLIVIYETYHFIRSQSVYYEYVGIEQSDLVVEKEKMNSALKTLRVKAVVVMAGILIGSILFLGEILPENLYLQGINVALIISASLLFVIIAILNNRYRSFIERLF</sequence>
<dbReference type="EMBL" id="JAERTY010000008">
    <property type="protein sequence ID" value="MBL1410051.1"/>
    <property type="molecule type" value="Genomic_DNA"/>
</dbReference>
<comment type="caution">
    <text evidence="2">The sequence shown here is derived from an EMBL/GenBank/DDBJ whole genome shotgun (WGS) entry which is preliminary data.</text>
</comment>
<feature type="transmembrane region" description="Helical" evidence="1">
    <location>
        <begin position="12"/>
        <end position="34"/>
    </location>
</feature>
<evidence type="ECO:0000313" key="3">
    <source>
        <dbReference type="Proteomes" id="UP000625283"/>
    </source>
</evidence>
<proteinExistence type="predicted"/>
<evidence type="ECO:0000313" key="2">
    <source>
        <dbReference type="EMBL" id="MBL1410051.1"/>
    </source>
</evidence>
<protein>
    <recommendedName>
        <fullName evidence="4">DUF3169 family protein</fullName>
    </recommendedName>
</protein>
<evidence type="ECO:0000256" key="1">
    <source>
        <dbReference type="SAM" id="Phobius"/>
    </source>
</evidence>
<accession>A0ABS1R893</accession>
<gene>
    <name evidence="2" type="ORF">JKG61_14950</name>
</gene>
<evidence type="ECO:0008006" key="4">
    <source>
        <dbReference type="Google" id="ProtNLM"/>
    </source>
</evidence>
<feature type="transmembrane region" description="Helical" evidence="1">
    <location>
        <begin position="94"/>
        <end position="113"/>
    </location>
</feature>